<dbReference type="Proteomes" id="UP000477386">
    <property type="component" value="Unassembled WGS sequence"/>
</dbReference>
<gene>
    <name evidence="2" type="ORF">GK091_13970</name>
</gene>
<protein>
    <submittedName>
        <fullName evidence="2">Uncharacterized protein</fullName>
    </submittedName>
</protein>
<feature type="compositionally biased region" description="Basic and acidic residues" evidence="1">
    <location>
        <begin position="48"/>
        <end position="61"/>
    </location>
</feature>
<proteinExistence type="predicted"/>
<dbReference type="RefSeq" id="WP_164034598.1">
    <property type="nucleotide sequence ID" value="NZ_JAAGNZ010000001.1"/>
</dbReference>
<dbReference type="AlphaFoldDB" id="A0A6M0IIG7"/>
<sequence length="61" mass="6767">MKRPESEGEWKTDTGQGPEKPFLVSENDDDVDASGVDDKSTGMGDDDYLGKTNRDDKEEDN</sequence>
<feature type="compositionally biased region" description="Basic and acidic residues" evidence="1">
    <location>
        <begin position="1"/>
        <end position="12"/>
    </location>
</feature>
<dbReference type="EMBL" id="JAAGNZ010000001">
    <property type="protein sequence ID" value="NEU67994.1"/>
    <property type="molecule type" value="Genomic_DNA"/>
</dbReference>
<comment type="caution">
    <text evidence="2">The sequence shown here is derived from an EMBL/GenBank/DDBJ whole genome shotgun (WGS) entry which is preliminary data.</text>
</comment>
<name>A0A6M0IIG7_9BACT</name>
<feature type="region of interest" description="Disordered" evidence="1">
    <location>
        <begin position="1"/>
        <end position="61"/>
    </location>
</feature>
<keyword evidence="3" id="KW-1185">Reference proteome</keyword>
<evidence type="ECO:0000313" key="2">
    <source>
        <dbReference type="EMBL" id="NEU67994.1"/>
    </source>
</evidence>
<organism evidence="2 3">
    <name type="scientific">Spirosoma agri</name>
    <dbReference type="NCBI Taxonomy" id="1987381"/>
    <lineage>
        <taxon>Bacteria</taxon>
        <taxon>Pseudomonadati</taxon>
        <taxon>Bacteroidota</taxon>
        <taxon>Cytophagia</taxon>
        <taxon>Cytophagales</taxon>
        <taxon>Cytophagaceae</taxon>
        <taxon>Spirosoma</taxon>
    </lineage>
</organism>
<accession>A0A6M0IIG7</accession>
<reference evidence="2 3" key="1">
    <citation type="submission" date="2020-02" db="EMBL/GenBank/DDBJ databases">
        <title>Draft genome sequence of two Spirosoma agri KCTC 52727 and Spirosoma terrae KCTC 52035.</title>
        <authorList>
            <person name="Rojas J."/>
            <person name="Ambika Manirajan B."/>
            <person name="Ratering S."/>
            <person name="Suarez C."/>
            <person name="Schnell S."/>
        </authorList>
    </citation>
    <scope>NUCLEOTIDE SEQUENCE [LARGE SCALE GENOMIC DNA]</scope>
    <source>
        <strain evidence="2 3">KCTC 52727</strain>
    </source>
</reference>
<evidence type="ECO:0000256" key="1">
    <source>
        <dbReference type="SAM" id="MobiDB-lite"/>
    </source>
</evidence>
<evidence type="ECO:0000313" key="3">
    <source>
        <dbReference type="Proteomes" id="UP000477386"/>
    </source>
</evidence>